<protein>
    <recommendedName>
        <fullName evidence="4">Extracellular solute-binding protein</fullName>
    </recommendedName>
</protein>
<dbReference type="PROSITE" id="PS51257">
    <property type="entry name" value="PROKAR_LIPOPROTEIN"/>
    <property type="match status" value="1"/>
</dbReference>
<dbReference type="PANTHER" id="PTHR30006">
    <property type="entry name" value="THIAMINE-BINDING PERIPLASMIC PROTEIN-RELATED"/>
    <property type="match status" value="1"/>
</dbReference>
<evidence type="ECO:0000256" key="1">
    <source>
        <dbReference type="ARBA" id="ARBA00022729"/>
    </source>
</evidence>
<sequence>MRGRVYVCILMMLILSSCQVQDPKETLYIYAGMDDAHAIKAFEQFERDTGIQVVFKRLSNGKILDLIEKGDTKIDVWYGGPSVLFEEAKREGLLSPYISDKRKEIDPLYYDAEGNWTGVYVSVLALVANRQWHLEQGVELPKRLDRFATRRIQRLGLPYLIRVLQERGT</sequence>
<evidence type="ECO:0008006" key="4">
    <source>
        <dbReference type="Google" id="ProtNLM"/>
    </source>
</evidence>
<organism evidence="2 3">
    <name type="scientific">Alkalicoccobacillus plakortidis</name>
    <dbReference type="NCBI Taxonomy" id="444060"/>
    <lineage>
        <taxon>Bacteria</taxon>
        <taxon>Bacillati</taxon>
        <taxon>Bacillota</taxon>
        <taxon>Bacilli</taxon>
        <taxon>Bacillales</taxon>
        <taxon>Bacillaceae</taxon>
        <taxon>Alkalicoccobacillus</taxon>
    </lineage>
</organism>
<dbReference type="Proteomes" id="UP001203665">
    <property type="component" value="Unassembled WGS sequence"/>
</dbReference>
<proteinExistence type="predicted"/>
<dbReference type="RefSeq" id="WP_251607172.1">
    <property type="nucleotide sequence ID" value="NZ_JAMQJY010000001.1"/>
</dbReference>
<keyword evidence="3" id="KW-1185">Reference proteome</keyword>
<dbReference type="EMBL" id="JAMQJY010000001">
    <property type="protein sequence ID" value="MCM2675861.1"/>
    <property type="molecule type" value="Genomic_DNA"/>
</dbReference>
<accession>A0ABT0XIX6</accession>
<evidence type="ECO:0000313" key="2">
    <source>
        <dbReference type="EMBL" id="MCM2675861.1"/>
    </source>
</evidence>
<dbReference type="Gene3D" id="3.40.190.10">
    <property type="entry name" value="Periplasmic binding protein-like II"/>
    <property type="match status" value="1"/>
</dbReference>
<reference evidence="2" key="1">
    <citation type="submission" date="2022-06" db="EMBL/GenBank/DDBJ databases">
        <title>Alkalicoccobacillus porphyridii sp. nov., isolated from a marine red alga, Porphyridium purpureum and reclassification of Shouchella plakortidis and Shouchella gibsonii as Alkalicoccobacillus plakortidis comb. nov. and Alkalicoccobacillus gibsonii comb. nov.</title>
        <authorList>
            <person name="Kim K.H."/>
            <person name="Lee J.K."/>
            <person name="Han D.M."/>
            <person name="Baek J.H."/>
            <person name="Jeon C.O."/>
        </authorList>
    </citation>
    <scope>NUCLEOTIDE SEQUENCE</scope>
    <source>
        <strain evidence="2">DSM 19153</strain>
    </source>
</reference>
<evidence type="ECO:0000313" key="3">
    <source>
        <dbReference type="Proteomes" id="UP001203665"/>
    </source>
</evidence>
<comment type="caution">
    <text evidence="2">The sequence shown here is derived from an EMBL/GenBank/DDBJ whole genome shotgun (WGS) entry which is preliminary data.</text>
</comment>
<gene>
    <name evidence="2" type="ORF">NDM98_10400</name>
</gene>
<keyword evidence="1" id="KW-0732">Signal</keyword>
<dbReference type="SUPFAM" id="SSF53850">
    <property type="entry name" value="Periplasmic binding protein-like II"/>
    <property type="match status" value="1"/>
</dbReference>
<name>A0ABT0XIX6_9BACI</name>